<keyword evidence="2" id="KW-0129">CBS domain</keyword>
<dbReference type="PANTHER" id="PTHR12281">
    <property type="entry name" value="RP42 RELATED"/>
    <property type="match status" value="1"/>
</dbReference>
<dbReference type="AlphaFoldDB" id="A0A8H4ENZ6"/>
<feature type="domain" description="DCUN1" evidence="4">
    <location>
        <begin position="361"/>
        <end position="548"/>
    </location>
</feature>
<dbReference type="OrthoDB" id="286637at2759"/>
<dbReference type="GO" id="GO:0097602">
    <property type="term" value="F:cullin family protein binding"/>
    <property type="evidence" value="ECO:0007669"/>
    <property type="project" value="TreeGrafter"/>
</dbReference>
<comment type="caution">
    <text evidence="6">The sequence shown here is derived from an EMBL/GenBank/DDBJ whole genome shotgun (WGS) entry which is preliminary data.</text>
</comment>
<keyword evidence="1" id="KW-0833">Ubl conjugation pathway</keyword>
<sequence length="556" mass="64134">MVSPNNYICDFLKQHSSYDVLPVSYRVIVLDTSLLVKKALAALIQNGVVSAPLWDSNNQKFAGMLTVSDFINLIHYYYKHSSYTVALEEIEQFQIQQLRDVESRLGSPPPQLLSIHPLKSLYEACKLLVEARAHRLPLVDVDSETGQEMIVSVLTQYRILKFIAMNCKETKDFRKPLSEINIGVYNDIATARMSTPVIEVVNIFAERRISSVPIIDENGVVLNVYETVDVMTLVRAGTYRGMDIPIGEAISWRPEDFPGVHTCTLNDCLYSIFDLIKKAPQIKHEYVKNSAKRKGQAIYDLYECQIFCFVLIYYINNISERVSIRKLREFNWNVEVAVDAFFNDQPSSWRSFGSSQNSGSPDVYKLNQIFSKYKDKDEDAILVDGMLEYCSDLHVQPEDVVMLVIAWNLEADKMCEFKRQGFINGWTKLRCDSIEKMRAAIPRLRASLNDEATFKEIYQFTFKFGLSENQKSLSLDVAIEFWRMLLNDRWPHLEIWIEFVKEKHGKSISKDTWNLLLDFVKQISVDLSNYDAEGAWPVLIDEFVEYCREKLQLPAP</sequence>
<evidence type="ECO:0000256" key="3">
    <source>
        <dbReference type="RuleBase" id="RU410713"/>
    </source>
</evidence>
<dbReference type="Gene3D" id="1.10.238.200">
    <property type="entry name" value="Cullin, PONY binding domain"/>
    <property type="match status" value="1"/>
</dbReference>
<comment type="function">
    <text evidence="3">Neddylation of cullins play an essential role in the regulation of SCF-type complexes activity.</text>
</comment>
<dbReference type="PROSITE" id="PS51371">
    <property type="entry name" value="CBS"/>
    <property type="match status" value="3"/>
</dbReference>
<dbReference type="Gene3D" id="1.10.238.10">
    <property type="entry name" value="EF-hand"/>
    <property type="match status" value="1"/>
</dbReference>
<dbReference type="GO" id="GO:0031624">
    <property type="term" value="F:ubiquitin conjugating enzyme binding"/>
    <property type="evidence" value="ECO:0007669"/>
    <property type="project" value="TreeGrafter"/>
</dbReference>
<evidence type="ECO:0000313" key="7">
    <source>
        <dbReference type="Proteomes" id="UP000439903"/>
    </source>
</evidence>
<dbReference type="GO" id="GO:0045116">
    <property type="term" value="P:protein neddylation"/>
    <property type="evidence" value="ECO:0007669"/>
    <property type="project" value="TreeGrafter"/>
</dbReference>
<proteinExistence type="predicted"/>
<dbReference type="InterPro" id="IPR000644">
    <property type="entry name" value="CBS_dom"/>
</dbReference>
<accession>A0A8H4ENZ6</accession>
<dbReference type="InterPro" id="IPR005176">
    <property type="entry name" value="PONY_dom"/>
</dbReference>
<dbReference type="Gene3D" id="3.10.580.10">
    <property type="entry name" value="CBS-domain"/>
    <property type="match status" value="2"/>
</dbReference>
<gene>
    <name evidence="6" type="ORF">F8M41_014386</name>
</gene>
<dbReference type="Pfam" id="PF14555">
    <property type="entry name" value="UBA_4"/>
    <property type="match status" value="1"/>
</dbReference>
<feature type="domain" description="CBS" evidence="5">
    <location>
        <begin position="23"/>
        <end position="82"/>
    </location>
</feature>
<protein>
    <recommendedName>
        <fullName evidence="3">Defective in cullin neddylation protein</fullName>
    </recommendedName>
</protein>
<dbReference type="Pfam" id="PF00571">
    <property type="entry name" value="CBS"/>
    <property type="match status" value="3"/>
</dbReference>
<dbReference type="SMART" id="SM00116">
    <property type="entry name" value="CBS"/>
    <property type="match status" value="3"/>
</dbReference>
<dbReference type="InterPro" id="IPR042460">
    <property type="entry name" value="DCN1-like_PONY"/>
</dbReference>
<dbReference type="GO" id="GO:0000151">
    <property type="term" value="C:ubiquitin ligase complex"/>
    <property type="evidence" value="ECO:0007669"/>
    <property type="project" value="TreeGrafter"/>
</dbReference>
<dbReference type="SUPFAM" id="SSF54631">
    <property type="entry name" value="CBS-domain pair"/>
    <property type="match status" value="2"/>
</dbReference>
<feature type="domain" description="CBS" evidence="5">
    <location>
        <begin position="184"/>
        <end position="244"/>
    </location>
</feature>
<dbReference type="GO" id="GO:0032182">
    <property type="term" value="F:ubiquitin-like protein binding"/>
    <property type="evidence" value="ECO:0007669"/>
    <property type="project" value="TreeGrafter"/>
</dbReference>
<dbReference type="InterPro" id="IPR046342">
    <property type="entry name" value="CBS_dom_sf"/>
</dbReference>
<dbReference type="InterPro" id="IPR014764">
    <property type="entry name" value="DCN-prot"/>
</dbReference>
<dbReference type="PANTHER" id="PTHR12281:SF31">
    <property type="entry name" value="DCN1-LIKE PROTEIN 3"/>
    <property type="match status" value="1"/>
</dbReference>
<dbReference type="Proteomes" id="UP000439903">
    <property type="component" value="Unassembled WGS sequence"/>
</dbReference>
<dbReference type="FunFam" id="1.10.238.10:FF:000030">
    <property type="entry name" value="DCN1-like protein"/>
    <property type="match status" value="1"/>
</dbReference>
<dbReference type="Pfam" id="PF03556">
    <property type="entry name" value="Cullin_binding"/>
    <property type="match status" value="1"/>
</dbReference>
<evidence type="ECO:0000256" key="1">
    <source>
        <dbReference type="ARBA" id="ARBA00022786"/>
    </source>
</evidence>
<dbReference type="GO" id="GO:0005886">
    <property type="term" value="C:plasma membrane"/>
    <property type="evidence" value="ECO:0007669"/>
    <property type="project" value="UniProtKB-ARBA"/>
</dbReference>
<dbReference type="CDD" id="cd04618">
    <property type="entry name" value="CBS_euAMPK_gamma-like_repeat1"/>
    <property type="match status" value="1"/>
</dbReference>
<organism evidence="6 7">
    <name type="scientific">Gigaspora margarita</name>
    <dbReference type="NCBI Taxonomy" id="4874"/>
    <lineage>
        <taxon>Eukaryota</taxon>
        <taxon>Fungi</taxon>
        <taxon>Fungi incertae sedis</taxon>
        <taxon>Mucoromycota</taxon>
        <taxon>Glomeromycotina</taxon>
        <taxon>Glomeromycetes</taxon>
        <taxon>Diversisporales</taxon>
        <taxon>Gigasporaceae</taxon>
        <taxon>Gigaspora</taxon>
    </lineage>
</organism>
<dbReference type="PROSITE" id="PS51229">
    <property type="entry name" value="DCUN1"/>
    <property type="match status" value="1"/>
</dbReference>
<evidence type="ECO:0000313" key="6">
    <source>
        <dbReference type="EMBL" id="KAF0525700.1"/>
    </source>
</evidence>
<dbReference type="EMBL" id="WTPW01000296">
    <property type="protein sequence ID" value="KAF0525700.1"/>
    <property type="molecule type" value="Genomic_DNA"/>
</dbReference>
<evidence type="ECO:0000259" key="4">
    <source>
        <dbReference type="PROSITE" id="PS51229"/>
    </source>
</evidence>
<feature type="domain" description="CBS" evidence="5">
    <location>
        <begin position="108"/>
        <end position="170"/>
    </location>
</feature>
<reference evidence="6 7" key="1">
    <citation type="journal article" date="2019" name="Environ. Microbiol.">
        <title>At the nexus of three kingdoms: the genome of the mycorrhizal fungus Gigaspora margarita provides insights into plant, endobacterial and fungal interactions.</title>
        <authorList>
            <person name="Venice F."/>
            <person name="Ghignone S."/>
            <person name="Salvioli di Fossalunga A."/>
            <person name="Amselem J."/>
            <person name="Novero M."/>
            <person name="Xianan X."/>
            <person name="Sedzielewska Toro K."/>
            <person name="Morin E."/>
            <person name="Lipzen A."/>
            <person name="Grigoriev I.V."/>
            <person name="Henrissat B."/>
            <person name="Martin F.M."/>
            <person name="Bonfante P."/>
        </authorList>
    </citation>
    <scope>NUCLEOTIDE SEQUENCE [LARGE SCALE GENOMIC DNA]</scope>
    <source>
        <strain evidence="6 7">BEG34</strain>
    </source>
</reference>
<keyword evidence="7" id="KW-1185">Reference proteome</keyword>
<evidence type="ECO:0000259" key="5">
    <source>
        <dbReference type="PROSITE" id="PS51371"/>
    </source>
</evidence>
<dbReference type="FunFam" id="1.10.238.200:FF:000003">
    <property type="entry name" value="DCN1-like protein 3"/>
    <property type="match status" value="1"/>
</dbReference>
<evidence type="ECO:0000256" key="2">
    <source>
        <dbReference type="PROSITE-ProRule" id="PRU00703"/>
    </source>
</evidence>
<name>A0A8H4ENZ6_GIGMA</name>